<dbReference type="InterPro" id="IPR003532">
    <property type="entry name" value="Short_hematopoietin_rcpt_2_CS"/>
</dbReference>
<evidence type="ECO:0000256" key="1">
    <source>
        <dbReference type="ARBA" id="ARBA00004479"/>
    </source>
</evidence>
<evidence type="ECO:0000256" key="2">
    <source>
        <dbReference type="ARBA" id="ARBA00022692"/>
    </source>
</evidence>
<evidence type="ECO:0000256" key="7">
    <source>
        <dbReference type="ARBA" id="ARBA00023180"/>
    </source>
</evidence>
<keyword evidence="10" id="KW-1185">Reference proteome</keyword>
<dbReference type="OrthoDB" id="9835959at2759"/>
<dbReference type="RefSeq" id="XP_011382007.1">
    <property type="nucleotide sequence ID" value="XM_011383705.1"/>
</dbReference>
<gene>
    <name evidence="11" type="primary">LOC105308006</name>
</gene>
<evidence type="ECO:0000259" key="9">
    <source>
        <dbReference type="Pfam" id="PF09240"/>
    </source>
</evidence>
<dbReference type="GO" id="GO:0004896">
    <property type="term" value="F:cytokine receptor activity"/>
    <property type="evidence" value="ECO:0007669"/>
    <property type="project" value="InterPro"/>
</dbReference>
<dbReference type="KEGG" id="pvp:105308006"/>
<dbReference type="InterPro" id="IPR013783">
    <property type="entry name" value="Ig-like_fold"/>
</dbReference>
<keyword evidence="6" id="KW-0675">Receptor</keyword>
<evidence type="ECO:0000256" key="6">
    <source>
        <dbReference type="ARBA" id="ARBA00023170"/>
    </source>
</evidence>
<dbReference type="Proteomes" id="UP000515202">
    <property type="component" value="Unplaced"/>
</dbReference>
<dbReference type="Pfam" id="PF09240">
    <property type="entry name" value="IL6Ra-bind"/>
    <property type="match status" value="1"/>
</dbReference>
<evidence type="ECO:0000256" key="3">
    <source>
        <dbReference type="ARBA" id="ARBA00022729"/>
    </source>
</evidence>
<name>A0A6P3RL06_PTEVA</name>
<keyword evidence="5" id="KW-0472">Membrane</keyword>
<evidence type="ECO:0000256" key="5">
    <source>
        <dbReference type="ARBA" id="ARBA00023136"/>
    </source>
</evidence>
<dbReference type="FunFam" id="2.60.40.10:FF:001087">
    <property type="entry name" value="Colony stimulating factor 2 receptor alpha subunit"/>
    <property type="match status" value="1"/>
</dbReference>
<dbReference type="Gene3D" id="2.60.40.10">
    <property type="entry name" value="Immunoglobulins"/>
    <property type="match status" value="3"/>
</dbReference>
<evidence type="ECO:0000313" key="11">
    <source>
        <dbReference type="RefSeq" id="XP_011382007.1"/>
    </source>
</evidence>
<dbReference type="PANTHER" id="PTHR23037:SF46">
    <property type="entry name" value="INTERLEUKIN 5 RECEPTOR SUBUNIT ALPHA"/>
    <property type="match status" value="1"/>
</dbReference>
<dbReference type="GO" id="GO:0009897">
    <property type="term" value="C:external side of plasma membrane"/>
    <property type="evidence" value="ECO:0007669"/>
    <property type="project" value="TreeGrafter"/>
</dbReference>
<keyword evidence="7" id="KW-0325">Glycoprotein</keyword>
<dbReference type="PROSITE" id="PS01356">
    <property type="entry name" value="HEMATOPO_REC_S_F2"/>
    <property type="match status" value="1"/>
</dbReference>
<feature type="domain" description="Type I cytokine receptor cytokine-binding" evidence="9">
    <location>
        <begin position="36"/>
        <end position="121"/>
    </location>
</feature>
<keyword evidence="2" id="KW-0812">Transmembrane</keyword>
<dbReference type="InterPro" id="IPR036116">
    <property type="entry name" value="FN3_sf"/>
</dbReference>
<sequence length="322" mass="35978">MGPVAMAVLLSMLLEPAFLLIQEPAGQEGTAAQSFSCFIYNVNFMNCSWTKGQAAPDDVQYFLYVQDSEKQWGRECPHYVRESGTHVGCHMPDVSSWESEAYFLVNGTSRHAKIQFFDSFLWLRTIGEIELRGDLGNKYHLLSPQPRAAHTLRIRAADTRVQQWSAWSQPVTFDRILGGTFCVPSIFLQLFLEDDVERARSQLIELPGDLGNKYHLLSPQPRAAHTLRIRAADTRVQQWSAWSQPVTFGSQESGGRFVYVYVLVVLGTVIKDKLNDSRQPDQDAWETFAPAAGKGDIEDLLTVEEVAEPMASTSDAATSASP</sequence>
<organism evidence="10 11">
    <name type="scientific">Pteropus vampyrus</name>
    <name type="common">Large flying fox</name>
    <dbReference type="NCBI Taxonomy" id="132908"/>
    <lineage>
        <taxon>Eukaryota</taxon>
        <taxon>Metazoa</taxon>
        <taxon>Chordata</taxon>
        <taxon>Craniata</taxon>
        <taxon>Vertebrata</taxon>
        <taxon>Euteleostomi</taxon>
        <taxon>Mammalia</taxon>
        <taxon>Eutheria</taxon>
        <taxon>Laurasiatheria</taxon>
        <taxon>Chiroptera</taxon>
        <taxon>Yinpterochiroptera</taxon>
        <taxon>Pteropodoidea</taxon>
        <taxon>Pteropodidae</taxon>
        <taxon>Pteropodinae</taxon>
        <taxon>Pteropus</taxon>
    </lineage>
</organism>
<feature type="signal peptide" evidence="8">
    <location>
        <begin position="1"/>
        <end position="19"/>
    </location>
</feature>
<feature type="chain" id="PRO_5027579986" evidence="8">
    <location>
        <begin position="20"/>
        <end position="322"/>
    </location>
</feature>
<protein>
    <submittedName>
        <fullName evidence="11">Granulocyte-macrophage colony-stimulating factor receptor subunit alpha-like</fullName>
    </submittedName>
</protein>
<keyword evidence="3 8" id="KW-0732">Signal</keyword>
<comment type="subcellular location">
    <subcellularLocation>
        <location evidence="1">Membrane</location>
        <topology evidence="1">Single-pass type I membrane protein</topology>
    </subcellularLocation>
</comment>
<evidence type="ECO:0000256" key="4">
    <source>
        <dbReference type="ARBA" id="ARBA00022989"/>
    </source>
</evidence>
<evidence type="ECO:0000313" key="10">
    <source>
        <dbReference type="Proteomes" id="UP000515202"/>
    </source>
</evidence>
<reference evidence="11" key="1">
    <citation type="submission" date="2025-08" db="UniProtKB">
        <authorList>
            <consortium name="RefSeq"/>
        </authorList>
    </citation>
    <scope>IDENTIFICATION</scope>
    <source>
        <tissue evidence="11">Kidney</tissue>
    </source>
</reference>
<keyword evidence="4" id="KW-1133">Transmembrane helix</keyword>
<proteinExistence type="predicted"/>
<dbReference type="AlphaFoldDB" id="A0A6P3RL06"/>
<accession>A0A6P3RL06</accession>
<dbReference type="SUPFAM" id="SSF49265">
    <property type="entry name" value="Fibronectin type III"/>
    <property type="match status" value="1"/>
</dbReference>
<dbReference type="InterPro" id="IPR015321">
    <property type="entry name" value="TypeI_recpt_CBD"/>
</dbReference>
<dbReference type="PANTHER" id="PTHR23037">
    <property type="entry name" value="CYTOKINE RECEPTOR"/>
    <property type="match status" value="1"/>
</dbReference>
<dbReference type="GeneID" id="105308006"/>
<evidence type="ECO:0000256" key="8">
    <source>
        <dbReference type="SAM" id="SignalP"/>
    </source>
</evidence>